<dbReference type="FunCoup" id="A0A448YLP5">
    <property type="interactions" value="794"/>
</dbReference>
<dbReference type="AlphaFoldDB" id="A0A448YLP5"/>
<keyword evidence="5" id="KW-1185">Reference proteome</keyword>
<dbReference type="PROSITE" id="PS51203">
    <property type="entry name" value="CS"/>
    <property type="match status" value="1"/>
</dbReference>
<dbReference type="Pfam" id="PF21413">
    <property type="entry name" value="SHQ1-like_CS"/>
    <property type="match status" value="1"/>
</dbReference>
<reference evidence="4 5" key="1">
    <citation type="submission" date="2018-12" db="EMBL/GenBank/DDBJ databases">
        <authorList>
            <person name="Tiukova I."/>
            <person name="Dainat J."/>
        </authorList>
    </citation>
    <scope>NUCLEOTIDE SEQUENCE [LARGE SCALE GENOMIC DNA]</scope>
</reference>
<name>A0A448YLP5_BRENA</name>
<evidence type="ECO:0000256" key="1">
    <source>
        <dbReference type="ARBA" id="ARBA00005607"/>
    </source>
</evidence>
<feature type="compositionally biased region" description="Basic and acidic residues" evidence="2">
    <location>
        <begin position="105"/>
        <end position="115"/>
    </location>
</feature>
<dbReference type="EMBL" id="CAACVR010000012">
    <property type="protein sequence ID" value="VEU21806.1"/>
    <property type="molecule type" value="Genomic_DNA"/>
</dbReference>
<protein>
    <submittedName>
        <fullName evidence="4">DEKNAAC102278</fullName>
    </submittedName>
</protein>
<dbReference type="InterPro" id="IPR007009">
    <property type="entry name" value="Shq1_C"/>
</dbReference>
<evidence type="ECO:0000313" key="4">
    <source>
        <dbReference type="EMBL" id="VEU21806.1"/>
    </source>
</evidence>
<accession>A0A448YLP5</accession>
<dbReference type="GO" id="GO:0051082">
    <property type="term" value="F:unfolded protein binding"/>
    <property type="evidence" value="ECO:0007669"/>
    <property type="project" value="TreeGrafter"/>
</dbReference>
<dbReference type="OrthoDB" id="73639at2759"/>
<feature type="compositionally biased region" description="Polar residues" evidence="2">
    <location>
        <begin position="152"/>
        <end position="168"/>
    </location>
</feature>
<dbReference type="InterPro" id="IPR048696">
    <property type="entry name" value="SHQ1-like_CS"/>
</dbReference>
<dbReference type="Proteomes" id="UP000290900">
    <property type="component" value="Unassembled WGS sequence"/>
</dbReference>
<dbReference type="InterPro" id="IPR007052">
    <property type="entry name" value="CS_dom"/>
</dbReference>
<dbReference type="Gene3D" id="2.60.40.790">
    <property type="match status" value="1"/>
</dbReference>
<dbReference type="GO" id="GO:0000493">
    <property type="term" value="P:box H/ACA snoRNP assembly"/>
    <property type="evidence" value="ECO:0007669"/>
    <property type="project" value="InterPro"/>
</dbReference>
<dbReference type="GO" id="GO:0005654">
    <property type="term" value="C:nucleoplasm"/>
    <property type="evidence" value="ECO:0007669"/>
    <property type="project" value="TreeGrafter"/>
</dbReference>
<dbReference type="PANTHER" id="PTHR12967">
    <property type="entry name" value="PROTEIN SHQ1 HOMOLOG"/>
    <property type="match status" value="1"/>
</dbReference>
<gene>
    <name evidence="4" type="ORF">BRENAR_LOCUS2538</name>
</gene>
<dbReference type="InParanoid" id="A0A448YLP5"/>
<feature type="domain" description="CS" evidence="3">
    <location>
        <begin position="1"/>
        <end position="91"/>
    </location>
</feature>
<organism evidence="4 5">
    <name type="scientific">Brettanomyces naardenensis</name>
    <name type="common">Yeast</name>
    <dbReference type="NCBI Taxonomy" id="13370"/>
    <lineage>
        <taxon>Eukaryota</taxon>
        <taxon>Fungi</taxon>
        <taxon>Dikarya</taxon>
        <taxon>Ascomycota</taxon>
        <taxon>Saccharomycotina</taxon>
        <taxon>Pichiomycetes</taxon>
        <taxon>Pichiales</taxon>
        <taxon>Pichiaceae</taxon>
        <taxon>Brettanomyces</taxon>
    </lineage>
</organism>
<dbReference type="InterPro" id="IPR039742">
    <property type="entry name" value="Shq1"/>
</dbReference>
<dbReference type="GO" id="GO:0005737">
    <property type="term" value="C:cytoplasm"/>
    <property type="evidence" value="ECO:0007669"/>
    <property type="project" value="TreeGrafter"/>
</dbReference>
<dbReference type="PANTHER" id="PTHR12967:SF0">
    <property type="entry name" value="PROTEIN SHQ1 HOMOLOG"/>
    <property type="match status" value="1"/>
</dbReference>
<comment type="similarity">
    <text evidence="1">Belongs to the SHQ1 family.</text>
</comment>
<dbReference type="InterPro" id="IPR008978">
    <property type="entry name" value="HSP20-like_chaperone"/>
</dbReference>
<dbReference type="Pfam" id="PF04925">
    <property type="entry name" value="SHQ1"/>
    <property type="match status" value="1"/>
</dbReference>
<evidence type="ECO:0000256" key="2">
    <source>
        <dbReference type="SAM" id="MobiDB-lite"/>
    </source>
</evidence>
<evidence type="ECO:0000313" key="5">
    <source>
        <dbReference type="Proteomes" id="UP000290900"/>
    </source>
</evidence>
<dbReference type="STRING" id="13370.A0A448YLP5"/>
<sequence length="521" mass="59630">MLTPRFSVDQDDEFIFITINLSAIRFSAKNVEMAVDGSLFIFSLPPYYLRLRFSHELSEDERATSKFVPNEECIKIRVPKMNRGEKFDDLDLVGKLLARVGEVGDGGRDGADARRRNGGGSLIEEVSATDEKTEGGNLSSADGIADGLPARSGSQPETPLHESPSSESWEIDQIPPPVPSSLSPLAPTYGFNNQYSNMLLPSLDNNNDINELTNPDDLRPDDRIVQRLIKENLKFDLEYYANEYLTAKYTPEDNRIREILNWVSPFKELFDGSRKGEKVDIQFNHVEQDHMTDLPRRSYIIDDSRPIYYTIICLLYAYSYEIRSNEGEGNVESGWTIGKLTPQISCLDSQLIQSNNETEKSMIRVIVITMERRSLAYPLIRNYDLVKKTWEDVYYVLRCGKRGVLKAILAAREYFRFHDVYYIYCKILLDDLCNWILRDDGCGDKVLRNLAHALRKEVEEVGKKDIVFEMILYGDDRAQGGRDAVAGEDVEEEMEFINLEDVEEMAEESYLMAQGREQQEN</sequence>
<evidence type="ECO:0000259" key="3">
    <source>
        <dbReference type="PROSITE" id="PS51203"/>
    </source>
</evidence>
<feature type="region of interest" description="Disordered" evidence="2">
    <location>
        <begin position="104"/>
        <end position="185"/>
    </location>
</feature>
<proteinExistence type="inferred from homology"/>